<evidence type="ECO:0000256" key="12">
    <source>
        <dbReference type="SAM" id="Phobius"/>
    </source>
</evidence>
<dbReference type="Pfam" id="PF06832">
    <property type="entry name" value="BiPBP_C"/>
    <property type="match status" value="1"/>
</dbReference>
<dbReference type="InterPro" id="IPR036950">
    <property type="entry name" value="PBP_transglycosylase"/>
</dbReference>
<keyword evidence="12" id="KW-1133">Transmembrane helix</keyword>
<organism evidence="16 17">
    <name type="scientific">Odoribacter splanchnicus</name>
    <dbReference type="NCBI Taxonomy" id="28118"/>
    <lineage>
        <taxon>Bacteria</taxon>
        <taxon>Pseudomonadati</taxon>
        <taxon>Bacteroidota</taxon>
        <taxon>Bacteroidia</taxon>
        <taxon>Bacteroidales</taxon>
        <taxon>Odoribacteraceae</taxon>
        <taxon>Odoribacter</taxon>
    </lineage>
</organism>
<keyword evidence="6" id="KW-0328">Glycosyltransferase</keyword>
<keyword evidence="12" id="KW-0472">Membrane</keyword>
<comment type="similarity">
    <text evidence="3">In the N-terminal section; belongs to the glycosyltransferase 51 family.</text>
</comment>
<dbReference type="GO" id="GO:0008658">
    <property type="term" value="F:penicillin binding"/>
    <property type="evidence" value="ECO:0007669"/>
    <property type="project" value="InterPro"/>
</dbReference>
<evidence type="ECO:0000313" key="17">
    <source>
        <dbReference type="Proteomes" id="UP000283426"/>
    </source>
</evidence>
<dbReference type="EC" id="2.4.99.28" evidence="10"/>
<dbReference type="PANTHER" id="PTHR32282">
    <property type="entry name" value="BINDING PROTEIN TRANSPEPTIDASE, PUTATIVE-RELATED"/>
    <property type="match status" value="1"/>
</dbReference>
<dbReference type="InterPro" id="IPR009647">
    <property type="entry name" value="PBP_C"/>
</dbReference>
<keyword evidence="9" id="KW-0511">Multifunctional enzyme</keyword>
<gene>
    <name evidence="16" type="primary">pbpC</name>
    <name evidence="16" type="ORF">DWW24_06275</name>
</gene>
<comment type="pathway">
    <text evidence="1">Cell wall biogenesis; peptidoglycan biosynthesis.</text>
</comment>
<dbReference type="InterPro" id="IPR023346">
    <property type="entry name" value="Lysozyme-like_dom_sf"/>
</dbReference>
<evidence type="ECO:0000256" key="10">
    <source>
        <dbReference type="ARBA" id="ARBA00044770"/>
    </source>
</evidence>
<protein>
    <recommendedName>
        <fullName evidence="10">peptidoglycan glycosyltransferase</fullName>
        <ecNumber evidence="10">2.4.99.28</ecNumber>
    </recommendedName>
</protein>
<dbReference type="PANTHER" id="PTHR32282:SF15">
    <property type="entry name" value="PENICILLIN-BINDING PROTEIN 1C"/>
    <property type="match status" value="1"/>
</dbReference>
<evidence type="ECO:0000256" key="9">
    <source>
        <dbReference type="ARBA" id="ARBA00023268"/>
    </source>
</evidence>
<evidence type="ECO:0000256" key="7">
    <source>
        <dbReference type="ARBA" id="ARBA00022679"/>
    </source>
</evidence>
<evidence type="ECO:0000259" key="15">
    <source>
        <dbReference type="Pfam" id="PF06832"/>
    </source>
</evidence>
<dbReference type="InterPro" id="IPR011815">
    <property type="entry name" value="PBP_1c"/>
</dbReference>
<keyword evidence="5" id="KW-0645">Protease</keyword>
<evidence type="ECO:0000259" key="13">
    <source>
        <dbReference type="Pfam" id="PF00905"/>
    </source>
</evidence>
<dbReference type="Gene3D" id="1.10.3810.10">
    <property type="entry name" value="Biosynthetic peptidoglycan transglycosylase-like"/>
    <property type="match status" value="1"/>
</dbReference>
<name>A0A412WLP7_9BACT</name>
<reference evidence="16 17" key="1">
    <citation type="submission" date="2018-08" db="EMBL/GenBank/DDBJ databases">
        <title>A genome reference for cultivated species of the human gut microbiota.</title>
        <authorList>
            <person name="Zou Y."/>
            <person name="Xue W."/>
            <person name="Luo G."/>
        </authorList>
    </citation>
    <scope>NUCLEOTIDE SEQUENCE [LARGE SCALE GENOMIC DNA]</scope>
    <source>
        <strain evidence="16 17">AF14-6AC</strain>
    </source>
</reference>
<proteinExistence type="inferred from homology"/>
<dbReference type="InterPro" id="IPR001264">
    <property type="entry name" value="Glyco_trans_51"/>
</dbReference>
<dbReference type="AlphaFoldDB" id="A0A412WLP7"/>
<dbReference type="GO" id="GO:0030288">
    <property type="term" value="C:outer membrane-bounded periplasmic space"/>
    <property type="evidence" value="ECO:0007669"/>
    <property type="project" value="TreeGrafter"/>
</dbReference>
<keyword evidence="7" id="KW-0808">Transferase</keyword>
<dbReference type="EMBL" id="QRYW01000010">
    <property type="protein sequence ID" value="RGV28122.1"/>
    <property type="molecule type" value="Genomic_DNA"/>
</dbReference>
<dbReference type="RefSeq" id="WP_118107705.1">
    <property type="nucleotide sequence ID" value="NZ_QRYW01000010.1"/>
</dbReference>
<keyword evidence="4" id="KW-0121">Carboxypeptidase</keyword>
<evidence type="ECO:0000259" key="14">
    <source>
        <dbReference type="Pfam" id="PF00912"/>
    </source>
</evidence>
<evidence type="ECO:0000256" key="1">
    <source>
        <dbReference type="ARBA" id="ARBA00004752"/>
    </source>
</evidence>
<comment type="similarity">
    <text evidence="2">In the C-terminal section; belongs to the transpeptidase family.</text>
</comment>
<dbReference type="SUPFAM" id="SSF56601">
    <property type="entry name" value="beta-lactamase/transpeptidase-like"/>
    <property type="match status" value="1"/>
</dbReference>
<feature type="domain" description="Glycosyl transferase family 51" evidence="14">
    <location>
        <begin position="64"/>
        <end position="226"/>
    </location>
</feature>
<dbReference type="Pfam" id="PF00912">
    <property type="entry name" value="Transgly"/>
    <property type="match status" value="1"/>
</dbReference>
<sequence length="801" mass="90657">MNTVVKWSNISRRSVLIAVMLFIILFLFWWSILPVPLFQDPYATVLFDREGQVMGMKVADDGQMRFEEVQDLPPRYVISVLVFEDRYFLAHQGVNWWALCRALVQNIQAGHVVSGGSTLSMQVVRLALGNPPRTVPEKIREIFLTLRMEQSYSKKQILEMYASHAPFGGNVVGIRAAALKYFNRRPEQLSWAEAALLAVLPNAPALLYPGKNNTLLKQKRDGLLAKLYREGVMSEDSYHLALAEPLPEKKFDIPTVAPHLLAKAYREKKGKVCPTYIDGRLQKKINEIVERHTALLSQNYIYNMAVLVAHVPTGEVRAYVGNSAPRKGSRGNDVDIVQAVRSSGSILKPALYACMLQSGFILPGTLVPDIPSRFGSYSPSNFNRDFKGVVPARQALAQSLNIPFVRLLKDYSYARFYDDLKQLGIRSLNRDADHYGLSLILGGAETSLWDICNLYGGMSAVLNHYNDRDGQYFDGEYSRLKVWEEYSGAEGQDEEEKNISADRSVLKASAIWQTMKALEEVERPEMESGWKNFVSAMNLAWKTGTSFGFRDAWAVGVNPEYVIGVWVGNADGEGRPGLVGVRAAAPVLFEVAGLLPVNRHFYEPAEEMKEVVVCHRSGYRASAYCEETDTIRVCAAGSRTQVCPYHRLVNLDATGKWQVTSDCEPVHRIRIQPWFVLPPVQEWYYCRTHTGYRRLPPYRPDCHPQGEEMMEMIYPQRGTRVFIPRDFGEKPGRVVLEAVHRSVKARIYWYVDEQFLGVTHSIHQQEVWLKEGRHTLTLMDEEGHILQQVFRVVGKEIPGGG</sequence>
<dbReference type="NCBIfam" id="TIGR02073">
    <property type="entry name" value="PBP_1c"/>
    <property type="match status" value="1"/>
</dbReference>
<evidence type="ECO:0000256" key="8">
    <source>
        <dbReference type="ARBA" id="ARBA00022801"/>
    </source>
</evidence>
<dbReference type="InterPro" id="IPR012338">
    <property type="entry name" value="Beta-lactam/transpept-like"/>
</dbReference>
<keyword evidence="8" id="KW-0378">Hydrolase</keyword>
<evidence type="ECO:0000256" key="4">
    <source>
        <dbReference type="ARBA" id="ARBA00022645"/>
    </source>
</evidence>
<dbReference type="GO" id="GO:0008955">
    <property type="term" value="F:peptidoglycan glycosyltransferase activity"/>
    <property type="evidence" value="ECO:0007669"/>
    <property type="project" value="UniProtKB-EC"/>
</dbReference>
<evidence type="ECO:0000256" key="3">
    <source>
        <dbReference type="ARBA" id="ARBA00007739"/>
    </source>
</evidence>
<dbReference type="Pfam" id="PF00905">
    <property type="entry name" value="Transpeptidase"/>
    <property type="match status" value="1"/>
</dbReference>
<evidence type="ECO:0000256" key="2">
    <source>
        <dbReference type="ARBA" id="ARBA00007090"/>
    </source>
</evidence>
<evidence type="ECO:0000256" key="5">
    <source>
        <dbReference type="ARBA" id="ARBA00022670"/>
    </source>
</evidence>
<dbReference type="GO" id="GO:0004180">
    <property type="term" value="F:carboxypeptidase activity"/>
    <property type="evidence" value="ECO:0007669"/>
    <property type="project" value="UniProtKB-KW"/>
</dbReference>
<evidence type="ECO:0000256" key="6">
    <source>
        <dbReference type="ARBA" id="ARBA00022676"/>
    </source>
</evidence>
<dbReference type="GO" id="GO:0009252">
    <property type="term" value="P:peptidoglycan biosynthetic process"/>
    <property type="evidence" value="ECO:0007669"/>
    <property type="project" value="InterPro"/>
</dbReference>
<feature type="domain" description="Penicillin-binding C-terminal" evidence="15">
    <location>
        <begin position="700"/>
        <end position="787"/>
    </location>
</feature>
<keyword evidence="12" id="KW-0812">Transmembrane</keyword>
<feature type="domain" description="Penicillin-binding protein transpeptidase" evidence="13">
    <location>
        <begin position="304"/>
        <end position="569"/>
    </location>
</feature>
<dbReference type="InterPro" id="IPR001460">
    <property type="entry name" value="PCN-bd_Tpept"/>
</dbReference>
<comment type="caution">
    <text evidence="16">The sequence shown here is derived from an EMBL/GenBank/DDBJ whole genome shotgun (WGS) entry which is preliminary data.</text>
</comment>
<comment type="catalytic activity">
    <reaction evidence="11">
        <text>[GlcNAc-(1-&gt;4)-Mur2Ac(oyl-L-Ala-gamma-D-Glu-L-Lys-D-Ala-D-Ala)](n)-di-trans,octa-cis-undecaprenyl diphosphate + beta-D-GlcNAc-(1-&gt;4)-Mur2Ac(oyl-L-Ala-gamma-D-Glu-L-Lys-D-Ala-D-Ala)-di-trans,octa-cis-undecaprenyl diphosphate = [GlcNAc-(1-&gt;4)-Mur2Ac(oyl-L-Ala-gamma-D-Glu-L-Lys-D-Ala-D-Ala)](n+1)-di-trans,octa-cis-undecaprenyl diphosphate + di-trans,octa-cis-undecaprenyl diphosphate + H(+)</text>
        <dbReference type="Rhea" id="RHEA:23708"/>
        <dbReference type="Rhea" id="RHEA-COMP:9602"/>
        <dbReference type="Rhea" id="RHEA-COMP:9603"/>
        <dbReference type="ChEBI" id="CHEBI:15378"/>
        <dbReference type="ChEBI" id="CHEBI:58405"/>
        <dbReference type="ChEBI" id="CHEBI:60033"/>
        <dbReference type="ChEBI" id="CHEBI:78435"/>
        <dbReference type="EC" id="2.4.99.28"/>
    </reaction>
</comment>
<dbReference type="Gene3D" id="3.40.710.10">
    <property type="entry name" value="DD-peptidase/beta-lactamase superfamily"/>
    <property type="match status" value="1"/>
</dbReference>
<feature type="transmembrane region" description="Helical" evidence="12">
    <location>
        <begin position="15"/>
        <end position="33"/>
    </location>
</feature>
<accession>A0A412WLP7</accession>
<dbReference type="Proteomes" id="UP000283426">
    <property type="component" value="Unassembled WGS sequence"/>
</dbReference>
<evidence type="ECO:0000256" key="11">
    <source>
        <dbReference type="ARBA" id="ARBA00049902"/>
    </source>
</evidence>
<evidence type="ECO:0000313" key="16">
    <source>
        <dbReference type="EMBL" id="RGV28122.1"/>
    </source>
</evidence>
<dbReference type="GO" id="GO:0006508">
    <property type="term" value="P:proteolysis"/>
    <property type="evidence" value="ECO:0007669"/>
    <property type="project" value="UniProtKB-KW"/>
</dbReference>
<dbReference type="InterPro" id="IPR050396">
    <property type="entry name" value="Glycosyltr_51/Transpeptidase"/>
</dbReference>
<dbReference type="SUPFAM" id="SSF53955">
    <property type="entry name" value="Lysozyme-like"/>
    <property type="match status" value="1"/>
</dbReference>